<reference evidence="2 3" key="1">
    <citation type="submission" date="2024-08" db="EMBL/GenBank/DDBJ databases">
        <authorList>
            <person name="Cucini C."/>
            <person name="Frati F."/>
        </authorList>
    </citation>
    <scope>NUCLEOTIDE SEQUENCE [LARGE SCALE GENOMIC DNA]</scope>
</reference>
<proteinExistence type="predicted"/>
<feature type="transmembrane region" description="Helical" evidence="1">
    <location>
        <begin position="370"/>
        <end position="388"/>
    </location>
</feature>
<evidence type="ECO:0000256" key="1">
    <source>
        <dbReference type="SAM" id="Phobius"/>
    </source>
</evidence>
<feature type="transmembrane region" description="Helical" evidence="1">
    <location>
        <begin position="320"/>
        <end position="340"/>
    </location>
</feature>
<keyword evidence="1" id="KW-0812">Transmembrane</keyword>
<dbReference type="Gene3D" id="1.10.287.70">
    <property type="match status" value="1"/>
</dbReference>
<comment type="caution">
    <text evidence="2">The sequence shown here is derived from an EMBL/GenBank/DDBJ whole genome shotgun (WGS) entry which is preliminary data.</text>
</comment>
<protein>
    <submittedName>
        <fullName evidence="2">Uncharacterized protein</fullName>
    </submittedName>
</protein>
<dbReference type="Proteomes" id="UP001642540">
    <property type="component" value="Unassembled WGS sequence"/>
</dbReference>
<organism evidence="2 3">
    <name type="scientific">Orchesella dallaii</name>
    <dbReference type="NCBI Taxonomy" id="48710"/>
    <lineage>
        <taxon>Eukaryota</taxon>
        <taxon>Metazoa</taxon>
        <taxon>Ecdysozoa</taxon>
        <taxon>Arthropoda</taxon>
        <taxon>Hexapoda</taxon>
        <taxon>Collembola</taxon>
        <taxon>Entomobryomorpha</taxon>
        <taxon>Entomobryoidea</taxon>
        <taxon>Orchesellidae</taxon>
        <taxon>Orchesellinae</taxon>
        <taxon>Orchesella</taxon>
    </lineage>
</organism>
<keyword evidence="1" id="KW-1133">Transmembrane helix</keyword>
<sequence length="623" mass="72407">MILNLNLYLNLFSNCFINIVTYTGLNFIELEHPVILSELHNYRKTSTLKRNESNDVFRTDIPSRPQNCEAHILIPRLRLEDKIETLDTSTASQWTMHSTSLMESIISTRMRYDVLISTKDFRPDLKSWVKKVASKVLSGSGDRKIPPTMSWEVLFFSIETSIMSNCGQKKEKDYIIIKVDLLCHHCHPECLAFKPILIHSKMDKQPLTKKKLSKSIMKLNENTDKITWVLFEHFNPRKVFGNFKYPKNKKDALLFSDKSSMDKLIDEILLFHAFGNSSFCTRKEGSERYKVCRSSHLQWVSCGHLRGTLPYLEILSPYKIFAWVAIIISILLLPILLTVIERASCTIQIYQCECNSSSQTKLLRRRYRNWRWRTTYFNYFLGILKPIVDQGPDEISKAFTSFAPLRIAITLYLLMIIILSNGYKGENITKLVSPIPPIPFTTFEELVSKKYEIFSTAYEKSGQYNIAMPKLLKKFGPDFLEKQSFNMKGIHEFDLSHYDNFSRKTYRLRMRSALSFSLMGGSSRRVLSKREDYFLKNTRMNLRRPIEHERSTSSSRHSGLAHVHHCSATSKFAMIDEKESIYRFQCIDIANDEDKTSQFPLSFGKEILATITRGFTMLNWAVP</sequence>
<keyword evidence="1" id="KW-0472">Membrane</keyword>
<gene>
    <name evidence="2" type="ORF">ODALV1_LOCUS31076</name>
</gene>
<evidence type="ECO:0000313" key="3">
    <source>
        <dbReference type="Proteomes" id="UP001642540"/>
    </source>
</evidence>
<feature type="transmembrane region" description="Helical" evidence="1">
    <location>
        <begin position="403"/>
        <end position="423"/>
    </location>
</feature>
<dbReference type="EMBL" id="CAXLJM020000164">
    <property type="protein sequence ID" value="CAL8147231.1"/>
    <property type="molecule type" value="Genomic_DNA"/>
</dbReference>
<keyword evidence="3" id="KW-1185">Reference proteome</keyword>
<accession>A0ABP1S8I7</accession>
<name>A0ABP1S8I7_9HEXA</name>
<evidence type="ECO:0000313" key="2">
    <source>
        <dbReference type="EMBL" id="CAL8147231.1"/>
    </source>
</evidence>